<organism evidence="1 2">
    <name type="scientific">Streptomyces lasiicapitis</name>
    <dbReference type="NCBI Taxonomy" id="1923961"/>
    <lineage>
        <taxon>Bacteria</taxon>
        <taxon>Bacillati</taxon>
        <taxon>Actinomycetota</taxon>
        <taxon>Actinomycetes</taxon>
        <taxon>Kitasatosporales</taxon>
        <taxon>Streptomycetaceae</taxon>
        <taxon>Streptomyces</taxon>
    </lineage>
</organism>
<evidence type="ECO:0008006" key="3">
    <source>
        <dbReference type="Google" id="ProtNLM"/>
    </source>
</evidence>
<reference evidence="2" key="1">
    <citation type="journal article" date="2019" name="Int. J. Syst. Evol. Microbiol.">
        <title>The Global Catalogue of Microorganisms (GCM) 10K type strain sequencing project: providing services to taxonomists for standard genome sequencing and annotation.</title>
        <authorList>
            <consortium name="The Broad Institute Genomics Platform"/>
            <consortium name="The Broad Institute Genome Sequencing Center for Infectious Disease"/>
            <person name="Wu L."/>
            <person name="Ma J."/>
        </authorList>
    </citation>
    <scope>NUCLEOTIDE SEQUENCE [LARGE SCALE GENOMIC DNA]</scope>
    <source>
        <strain evidence="2">CGMCC 4.7349</strain>
    </source>
</reference>
<evidence type="ECO:0000313" key="1">
    <source>
        <dbReference type="EMBL" id="GGO55999.1"/>
    </source>
</evidence>
<accession>A0ABQ2MQ43</accession>
<gene>
    <name evidence="1" type="ORF">GCM10012286_69440</name>
</gene>
<dbReference type="EMBL" id="BMNG01000018">
    <property type="protein sequence ID" value="GGO55999.1"/>
    <property type="molecule type" value="Genomic_DNA"/>
</dbReference>
<name>A0ABQ2MQ43_9ACTN</name>
<dbReference type="InterPro" id="IPR016181">
    <property type="entry name" value="Acyl_CoA_acyltransferase"/>
</dbReference>
<protein>
    <recommendedName>
        <fullName evidence="3">N-acetyltransferase</fullName>
    </recommendedName>
</protein>
<proteinExistence type="predicted"/>
<dbReference type="Proteomes" id="UP000656881">
    <property type="component" value="Unassembled WGS sequence"/>
</dbReference>
<comment type="caution">
    <text evidence="1">The sequence shown here is derived from an EMBL/GenBank/DDBJ whole genome shotgun (WGS) entry which is preliminary data.</text>
</comment>
<dbReference type="Gene3D" id="3.40.630.30">
    <property type="match status" value="1"/>
</dbReference>
<keyword evidence="2" id="KW-1185">Reference proteome</keyword>
<dbReference type="SUPFAM" id="SSF55729">
    <property type="entry name" value="Acyl-CoA N-acyltransferases (Nat)"/>
    <property type="match status" value="1"/>
</dbReference>
<evidence type="ECO:0000313" key="2">
    <source>
        <dbReference type="Proteomes" id="UP000656881"/>
    </source>
</evidence>
<sequence>MGRGGFRVRLGRRVNRYPYRDRAASVPGVDLKITSLAERPELAEPMWAMADTWAEFVEYDAVAWSLTARIPVEWPEHVLVATDAEGRVVARAFSVPFALRAEGRGELPDGGWDQVMLWAFSDLKRGREADTVSAIEITVAPDAQGHGVSGQVLAALRENARGRGFGEVVAPVRPSAKHLEPATPVEEYARRTRDDGLPHDPWLRVHVRAGGVIEKVAPVSMTVSGTVGQWREWTGLPFDEEGLVEVPGALVPVHCEPGRGYVVYVEPNVWVRHAL</sequence>